<dbReference type="Proteomes" id="UP000807342">
    <property type="component" value="Unassembled WGS sequence"/>
</dbReference>
<dbReference type="InterPro" id="IPR056884">
    <property type="entry name" value="NPHP3-like_N"/>
</dbReference>
<gene>
    <name evidence="3" type="ORF">P691DRAFT_767752</name>
</gene>
<evidence type="ECO:0000259" key="2">
    <source>
        <dbReference type="PROSITE" id="PS50837"/>
    </source>
</evidence>
<organism evidence="3 4">
    <name type="scientific">Macrolepiota fuliginosa MF-IS2</name>
    <dbReference type="NCBI Taxonomy" id="1400762"/>
    <lineage>
        <taxon>Eukaryota</taxon>
        <taxon>Fungi</taxon>
        <taxon>Dikarya</taxon>
        <taxon>Basidiomycota</taxon>
        <taxon>Agaricomycotina</taxon>
        <taxon>Agaricomycetes</taxon>
        <taxon>Agaricomycetidae</taxon>
        <taxon>Agaricales</taxon>
        <taxon>Agaricineae</taxon>
        <taxon>Agaricaceae</taxon>
        <taxon>Macrolepiota</taxon>
    </lineage>
</organism>
<proteinExistence type="predicted"/>
<keyword evidence="4" id="KW-1185">Reference proteome</keyword>
<dbReference type="Pfam" id="PF24883">
    <property type="entry name" value="NPHP3_N"/>
    <property type="match status" value="1"/>
</dbReference>
<dbReference type="PANTHER" id="PTHR10039">
    <property type="entry name" value="AMELOGENIN"/>
    <property type="match status" value="1"/>
</dbReference>
<protein>
    <recommendedName>
        <fullName evidence="2">NACHT domain-containing protein</fullName>
    </recommendedName>
</protein>
<evidence type="ECO:0000313" key="4">
    <source>
        <dbReference type="Proteomes" id="UP000807342"/>
    </source>
</evidence>
<evidence type="ECO:0000256" key="1">
    <source>
        <dbReference type="ARBA" id="ARBA00022737"/>
    </source>
</evidence>
<dbReference type="PANTHER" id="PTHR10039:SF14">
    <property type="entry name" value="NACHT DOMAIN-CONTAINING PROTEIN"/>
    <property type="match status" value="1"/>
</dbReference>
<sequence length="262" mass="29138">MLSILFTDVNAYTAFEYLREKRMVGAEVDSAARHPPPRCHPNAHKDLRDHIANSFDDPARAMVVFGPAGVGKTAIAQTMAEEFKASDRLGASLFFSGRGDRNDPDKVVPTLVYQLALTYPEYKNLVFRRLSIDPTILDKTLRVQFEELITKPFQQLGESEIPLRTSVVVLDGLDECTGKMAQRELLELIGNYVQEVPSSPLWWMISSRPEPHLKDLLSQEDFQGENKCTVLSVDEAGSQQAPNMNPLVPMDGSQAFVLAMGG</sequence>
<comment type="caution">
    <text evidence="3">The sequence shown here is derived from an EMBL/GenBank/DDBJ whole genome shotgun (WGS) entry which is preliminary data.</text>
</comment>
<accession>A0A9P5WXT6</accession>
<feature type="domain" description="NACHT" evidence="2">
    <location>
        <begin position="60"/>
        <end position="222"/>
    </location>
</feature>
<reference evidence="3" key="1">
    <citation type="submission" date="2020-11" db="EMBL/GenBank/DDBJ databases">
        <authorList>
            <consortium name="DOE Joint Genome Institute"/>
            <person name="Ahrendt S."/>
            <person name="Riley R."/>
            <person name="Andreopoulos W."/>
            <person name="Labutti K."/>
            <person name="Pangilinan J."/>
            <person name="Ruiz-Duenas F.J."/>
            <person name="Barrasa J.M."/>
            <person name="Sanchez-Garcia M."/>
            <person name="Camarero S."/>
            <person name="Miyauchi S."/>
            <person name="Serrano A."/>
            <person name="Linde D."/>
            <person name="Babiker R."/>
            <person name="Drula E."/>
            <person name="Ayuso-Fernandez I."/>
            <person name="Pacheco R."/>
            <person name="Padilla G."/>
            <person name="Ferreira P."/>
            <person name="Barriuso J."/>
            <person name="Kellner H."/>
            <person name="Castanera R."/>
            <person name="Alfaro M."/>
            <person name="Ramirez L."/>
            <person name="Pisabarro A.G."/>
            <person name="Kuo A."/>
            <person name="Tritt A."/>
            <person name="Lipzen A."/>
            <person name="He G."/>
            <person name="Yan M."/>
            <person name="Ng V."/>
            <person name="Cullen D."/>
            <person name="Martin F."/>
            <person name="Rosso M.-N."/>
            <person name="Henrissat B."/>
            <person name="Hibbett D."/>
            <person name="Martinez A.T."/>
            <person name="Grigoriev I.V."/>
        </authorList>
    </citation>
    <scope>NUCLEOTIDE SEQUENCE</scope>
    <source>
        <strain evidence="3">MF-IS2</strain>
    </source>
</reference>
<dbReference type="OrthoDB" id="3045137at2759"/>
<keyword evidence="1" id="KW-0677">Repeat</keyword>
<dbReference type="PROSITE" id="PS50837">
    <property type="entry name" value="NACHT"/>
    <property type="match status" value="1"/>
</dbReference>
<dbReference type="SUPFAM" id="SSF52540">
    <property type="entry name" value="P-loop containing nucleoside triphosphate hydrolases"/>
    <property type="match status" value="1"/>
</dbReference>
<dbReference type="InterPro" id="IPR007111">
    <property type="entry name" value="NACHT_NTPase"/>
</dbReference>
<dbReference type="AlphaFoldDB" id="A0A9P5WXT6"/>
<dbReference type="EMBL" id="MU152521">
    <property type="protein sequence ID" value="KAF9440447.1"/>
    <property type="molecule type" value="Genomic_DNA"/>
</dbReference>
<name>A0A9P5WXT6_9AGAR</name>
<dbReference type="Gene3D" id="3.40.50.300">
    <property type="entry name" value="P-loop containing nucleotide triphosphate hydrolases"/>
    <property type="match status" value="1"/>
</dbReference>
<evidence type="ECO:0000313" key="3">
    <source>
        <dbReference type="EMBL" id="KAF9440447.1"/>
    </source>
</evidence>
<dbReference type="InterPro" id="IPR027417">
    <property type="entry name" value="P-loop_NTPase"/>
</dbReference>